<name>A0ABP9F9R1_9FLAO</name>
<organism evidence="1 2">
    <name type="scientific">Flaviramulus aquimarinus</name>
    <dbReference type="NCBI Taxonomy" id="1170456"/>
    <lineage>
        <taxon>Bacteria</taxon>
        <taxon>Pseudomonadati</taxon>
        <taxon>Bacteroidota</taxon>
        <taxon>Flavobacteriia</taxon>
        <taxon>Flavobacteriales</taxon>
        <taxon>Flavobacteriaceae</taxon>
        <taxon>Flaviramulus</taxon>
    </lineage>
</organism>
<evidence type="ECO:0000313" key="2">
    <source>
        <dbReference type="Proteomes" id="UP001500433"/>
    </source>
</evidence>
<reference evidence="2" key="1">
    <citation type="journal article" date="2019" name="Int. J. Syst. Evol. Microbiol.">
        <title>The Global Catalogue of Microorganisms (GCM) 10K type strain sequencing project: providing services to taxonomists for standard genome sequencing and annotation.</title>
        <authorList>
            <consortium name="The Broad Institute Genomics Platform"/>
            <consortium name="The Broad Institute Genome Sequencing Center for Infectious Disease"/>
            <person name="Wu L."/>
            <person name="Ma J."/>
        </authorList>
    </citation>
    <scope>NUCLEOTIDE SEQUENCE [LARGE SCALE GENOMIC DNA]</scope>
    <source>
        <strain evidence="2">JCM 18274</strain>
    </source>
</reference>
<gene>
    <name evidence="1" type="ORF">GCM10023311_20890</name>
</gene>
<protein>
    <submittedName>
        <fullName evidence="1">Uncharacterized protein</fullName>
    </submittedName>
</protein>
<evidence type="ECO:0000313" key="1">
    <source>
        <dbReference type="EMBL" id="GAA4895953.1"/>
    </source>
</evidence>
<keyword evidence="2" id="KW-1185">Reference proteome</keyword>
<proteinExistence type="predicted"/>
<dbReference type="Proteomes" id="UP001500433">
    <property type="component" value="Unassembled WGS sequence"/>
</dbReference>
<dbReference type="EMBL" id="BAABJH010000002">
    <property type="protein sequence ID" value="GAA4895953.1"/>
    <property type="molecule type" value="Genomic_DNA"/>
</dbReference>
<dbReference type="RefSeq" id="WP_345274088.1">
    <property type="nucleotide sequence ID" value="NZ_BAABJH010000002.1"/>
</dbReference>
<sequence>MPHILKNKNLEVRIDLPDENYNFSRFDWTGKIVEVKFKDILVSSIESKVCENENHFGKGFYNEFGIDNAFGFDETEIGDWFHKIGVGLLKKEDDNYLFSKNYDIKPAKFKITSDLNSIVMTCTSESVNGYAYILKKEIQLHENDFTIIYNLLNTGEKDIISSEYVHNFTAINNDLIGCNYVLKFPFELKPECFNDTVNPEQKVDIGQRDITFNGTPNAQFFFSNLAGNNNIHSKWELTNLNNDITISETGSFKTKKVNLWGWKHVISPELFFDIFVKPGASTTWSRTYSFNKV</sequence>
<comment type="caution">
    <text evidence="1">The sequence shown here is derived from an EMBL/GenBank/DDBJ whole genome shotgun (WGS) entry which is preliminary data.</text>
</comment>
<accession>A0ABP9F9R1</accession>